<name>A0A1D2MPW5_ORCCI</name>
<sequence length="116" mass="12914">MTFPSALSFSSTRCILTLSGNAFLKCCSSWSVVEFGTNKPCLFPTVIRPIILQPATDVCTTGITSDNSDSNMLQFYHIKNTLQQCLVVMISTVRETRLFTCRNSQIRPLPQDSTNL</sequence>
<keyword evidence="2" id="KW-1185">Reference proteome</keyword>
<comment type="caution">
    <text evidence="1">The sequence shown here is derived from an EMBL/GenBank/DDBJ whole genome shotgun (WGS) entry which is preliminary data.</text>
</comment>
<dbReference type="AlphaFoldDB" id="A0A1D2MPW5"/>
<protein>
    <submittedName>
        <fullName evidence="1">Uncharacterized protein</fullName>
    </submittedName>
</protein>
<evidence type="ECO:0000313" key="2">
    <source>
        <dbReference type="Proteomes" id="UP000094527"/>
    </source>
</evidence>
<proteinExistence type="predicted"/>
<reference evidence="1 2" key="1">
    <citation type="journal article" date="2016" name="Genome Biol. Evol.">
        <title>Gene Family Evolution Reflects Adaptation to Soil Environmental Stressors in the Genome of the Collembolan Orchesella cincta.</title>
        <authorList>
            <person name="Faddeeva-Vakhrusheva A."/>
            <person name="Derks M.F."/>
            <person name="Anvar S.Y."/>
            <person name="Agamennone V."/>
            <person name="Suring W."/>
            <person name="Smit S."/>
            <person name="van Straalen N.M."/>
            <person name="Roelofs D."/>
        </authorList>
    </citation>
    <scope>NUCLEOTIDE SEQUENCE [LARGE SCALE GENOMIC DNA]</scope>
    <source>
        <tissue evidence="1">Mixed pool</tissue>
    </source>
</reference>
<dbReference type="EMBL" id="LJIJ01000717">
    <property type="protein sequence ID" value="ODM95056.1"/>
    <property type="molecule type" value="Genomic_DNA"/>
</dbReference>
<dbReference type="Proteomes" id="UP000094527">
    <property type="component" value="Unassembled WGS sequence"/>
</dbReference>
<gene>
    <name evidence="1" type="ORF">Ocin01_11635</name>
</gene>
<accession>A0A1D2MPW5</accession>
<organism evidence="1 2">
    <name type="scientific">Orchesella cincta</name>
    <name type="common">Springtail</name>
    <name type="synonym">Podura cincta</name>
    <dbReference type="NCBI Taxonomy" id="48709"/>
    <lineage>
        <taxon>Eukaryota</taxon>
        <taxon>Metazoa</taxon>
        <taxon>Ecdysozoa</taxon>
        <taxon>Arthropoda</taxon>
        <taxon>Hexapoda</taxon>
        <taxon>Collembola</taxon>
        <taxon>Entomobryomorpha</taxon>
        <taxon>Entomobryoidea</taxon>
        <taxon>Orchesellidae</taxon>
        <taxon>Orchesellinae</taxon>
        <taxon>Orchesella</taxon>
    </lineage>
</organism>
<evidence type="ECO:0000313" key="1">
    <source>
        <dbReference type="EMBL" id="ODM95056.1"/>
    </source>
</evidence>